<keyword evidence="2" id="KW-1185">Reference proteome</keyword>
<proteinExistence type="predicted"/>
<reference evidence="3" key="1">
    <citation type="submission" date="2016-04" db="UniProtKB">
        <authorList>
            <consortium name="WormBaseParasite"/>
        </authorList>
    </citation>
    <scope>IDENTIFICATION</scope>
</reference>
<organism evidence="2 3">
    <name type="scientific">Syphacia muris</name>
    <dbReference type="NCBI Taxonomy" id="451379"/>
    <lineage>
        <taxon>Eukaryota</taxon>
        <taxon>Metazoa</taxon>
        <taxon>Ecdysozoa</taxon>
        <taxon>Nematoda</taxon>
        <taxon>Chromadorea</taxon>
        <taxon>Rhabditida</taxon>
        <taxon>Spirurina</taxon>
        <taxon>Oxyuridomorpha</taxon>
        <taxon>Oxyuroidea</taxon>
        <taxon>Oxyuridae</taxon>
        <taxon>Syphacia</taxon>
    </lineage>
</organism>
<sequence>MMILLYASDYFLSLFLFLASFLYKTVPLLTGQKSANVLEAEISPPSSSLPSFHNLLPGDISSEIYNDFLRRQELLREVLFPTFPQPVLPINLLQTPSNTLNGLTDKPMVPEQPVDWSGQFYNGYYALVPKDPPAVREIVQNIENLEPNAESSRSLPAEDNTELNQVHLVKDGGLESKDTEKSLVSKENTTDVSVVISESSDEQQESVSATSTETLLTSTTHASDVVSTTSTKTQLNPTPDSQSSLNLTITELSKNFTVQKPEKTIPEKGSSVAMRVFDGVIDWHSKDTTKSVQNSVSTDAQYHNTGNFYSVQEAPVHPEAASQAELDELVTKLNLTNEQTQTFISLVEKFHYSIDESGYNVNGDKLIPSRISSRVREHLTSNTHLNVDEEQFAGSPIYNDRHHPLSYQAIEQAEYDKLISNLKNADEDLESLIDPIDTSPVPIDAVRLDEIRHPQTPALKKNRNP</sequence>
<evidence type="ECO:0000256" key="1">
    <source>
        <dbReference type="SAM" id="MobiDB-lite"/>
    </source>
</evidence>
<accession>A0A0N5AVT3</accession>
<name>A0A0N5AVT3_9BILA</name>
<dbReference type="Proteomes" id="UP000046393">
    <property type="component" value="Unplaced"/>
</dbReference>
<feature type="compositionally biased region" description="Polar residues" evidence="1">
    <location>
        <begin position="225"/>
        <end position="244"/>
    </location>
</feature>
<dbReference type="WBParaSite" id="SMUV_0000901001-mRNA-1">
    <property type="protein sequence ID" value="SMUV_0000901001-mRNA-1"/>
    <property type="gene ID" value="SMUV_0000901001"/>
</dbReference>
<evidence type="ECO:0000313" key="2">
    <source>
        <dbReference type="Proteomes" id="UP000046393"/>
    </source>
</evidence>
<dbReference type="AlphaFoldDB" id="A0A0N5AVT3"/>
<feature type="compositionally biased region" description="Basic and acidic residues" evidence="1">
    <location>
        <begin position="169"/>
        <end position="184"/>
    </location>
</feature>
<feature type="compositionally biased region" description="Low complexity" evidence="1">
    <location>
        <begin position="205"/>
        <end position="223"/>
    </location>
</feature>
<evidence type="ECO:0000313" key="3">
    <source>
        <dbReference type="WBParaSite" id="SMUV_0000901001-mRNA-1"/>
    </source>
</evidence>
<protein>
    <submittedName>
        <fullName evidence="3">Aggrecan core protein</fullName>
    </submittedName>
</protein>
<feature type="region of interest" description="Disordered" evidence="1">
    <location>
        <begin position="169"/>
        <end position="244"/>
    </location>
</feature>